<dbReference type="AlphaFoldDB" id="A0A4Y9QUY3"/>
<evidence type="ECO:0000313" key="1">
    <source>
        <dbReference type="EMBL" id="TFV95930.1"/>
    </source>
</evidence>
<protein>
    <submittedName>
        <fullName evidence="1">Uncharacterized protein</fullName>
    </submittedName>
</protein>
<comment type="caution">
    <text evidence="1">The sequence shown here is derived from an EMBL/GenBank/DDBJ whole genome shotgun (WGS) entry which is preliminary data.</text>
</comment>
<name>A0A4Y9QUY3_9BACT</name>
<gene>
    <name evidence="1" type="ORF">E4S40_06820</name>
</gene>
<reference evidence="1 2" key="1">
    <citation type="submission" date="2019-03" db="EMBL/GenBank/DDBJ databases">
        <title>Algoriphagus sp. nov, a new strain isolated from root system soil of mangrove plant Kandelia.</title>
        <authorList>
            <person name="Yin Q."/>
            <person name="Wang K."/>
            <person name="Song Z."/>
        </authorList>
    </citation>
    <scope>NUCLEOTIDE SEQUENCE [LARGE SCALE GENOMIC DNA]</scope>
    <source>
        <strain evidence="1 2">XY-J91</strain>
    </source>
</reference>
<dbReference type="Proteomes" id="UP000297647">
    <property type="component" value="Unassembled WGS sequence"/>
</dbReference>
<organism evidence="1 2">
    <name type="scientific">Algoriphagus kandeliae</name>
    <dbReference type="NCBI Taxonomy" id="2562278"/>
    <lineage>
        <taxon>Bacteria</taxon>
        <taxon>Pseudomonadati</taxon>
        <taxon>Bacteroidota</taxon>
        <taxon>Cytophagia</taxon>
        <taxon>Cytophagales</taxon>
        <taxon>Cyclobacteriaceae</taxon>
        <taxon>Algoriphagus</taxon>
    </lineage>
</organism>
<dbReference type="EMBL" id="SPSB01000002">
    <property type="protein sequence ID" value="TFV95930.1"/>
    <property type="molecule type" value="Genomic_DNA"/>
</dbReference>
<proteinExistence type="predicted"/>
<keyword evidence="2" id="KW-1185">Reference proteome</keyword>
<accession>A0A4Y9QUY3</accession>
<evidence type="ECO:0000313" key="2">
    <source>
        <dbReference type="Proteomes" id="UP000297647"/>
    </source>
</evidence>
<dbReference type="OrthoDB" id="839740at2"/>
<dbReference type="RefSeq" id="WP_135072514.1">
    <property type="nucleotide sequence ID" value="NZ_SPSB01000002.1"/>
</dbReference>
<sequence length="197" mass="21772">MGLGSLDIFPGMLDLFEQSGQFDYRIRNGNTGSEAGGSTSPIVNGIITITLSDDYLRNATSLSIARTIIHETIHAYLRKQTLYHSATDMNTHQLLVEYGRKYPGIINDAHHSLMSQYILGMAVSLYNWDKKYGPTGGSLGFDYYYKMAFGGLVKKGTSELIMEAKPYLPDGVTWADIEKILLNEANGTNQANGEKCN</sequence>